<feature type="transmembrane region" description="Helical" evidence="1">
    <location>
        <begin position="98"/>
        <end position="119"/>
    </location>
</feature>
<gene>
    <name evidence="2" type="ORF">G3M99_09665</name>
</gene>
<dbReference type="InterPro" id="IPR024529">
    <property type="entry name" value="ECF_trnsprt_substrate-spec"/>
</dbReference>
<feature type="transmembrane region" description="Helical" evidence="1">
    <location>
        <begin position="20"/>
        <end position="40"/>
    </location>
</feature>
<accession>A0A6M0H300</accession>
<keyword evidence="1" id="KW-0472">Membrane</keyword>
<keyword evidence="1" id="KW-0812">Transmembrane</keyword>
<dbReference type="Pfam" id="PF12822">
    <property type="entry name" value="ECF_trnsprt"/>
    <property type="match status" value="1"/>
</dbReference>
<organism evidence="2 3">
    <name type="scientific">Clostridium senegalense</name>
    <dbReference type="NCBI Taxonomy" id="1465809"/>
    <lineage>
        <taxon>Bacteria</taxon>
        <taxon>Bacillati</taxon>
        <taxon>Bacillota</taxon>
        <taxon>Clostridia</taxon>
        <taxon>Eubacteriales</taxon>
        <taxon>Clostridiaceae</taxon>
        <taxon>Clostridium</taxon>
    </lineage>
</organism>
<feature type="transmembrane region" description="Helical" evidence="1">
    <location>
        <begin position="131"/>
        <end position="154"/>
    </location>
</feature>
<feature type="transmembrane region" description="Helical" evidence="1">
    <location>
        <begin position="169"/>
        <end position="198"/>
    </location>
</feature>
<keyword evidence="1" id="KW-1133">Transmembrane helix</keyword>
<sequence>MGGFVMESTFKNTKSKKSKLTVRQMAIVGMLSGVSIFLGVTKLGFIPLPAMNATILHLPVIIGGILEGPLVGGLIGLIFGLFSMFQAITVPTLTSFMFLNPIIALIPRVLIGVGSYYIYKVFKTKKDTFKLTITAFLASMINTIGVLGLGYLIYADKLSSIWGLTSNKAVGLACLTIGATNGIPEAIVAAVIVTPIIISMKKIKKSR</sequence>
<reference evidence="2 3" key="1">
    <citation type="submission" date="2020-02" db="EMBL/GenBank/DDBJ databases">
        <title>Genome assembly of a novel Clostridium senegalense strain.</title>
        <authorList>
            <person name="Gupta T.B."/>
            <person name="Jauregui R."/>
            <person name="Maclean P."/>
            <person name="Nawarathana A."/>
            <person name="Brightwell G."/>
        </authorList>
    </citation>
    <scope>NUCLEOTIDE SEQUENCE [LARGE SCALE GENOMIC DNA]</scope>
    <source>
        <strain evidence="2 3">AGRFS4</strain>
    </source>
</reference>
<evidence type="ECO:0000313" key="2">
    <source>
        <dbReference type="EMBL" id="NEU05116.1"/>
    </source>
</evidence>
<comment type="caution">
    <text evidence="2">The sequence shown here is derived from an EMBL/GenBank/DDBJ whole genome shotgun (WGS) entry which is preliminary data.</text>
</comment>
<keyword evidence="3" id="KW-1185">Reference proteome</keyword>
<proteinExistence type="predicted"/>
<dbReference type="Gene3D" id="1.10.1760.20">
    <property type="match status" value="1"/>
</dbReference>
<evidence type="ECO:0000313" key="3">
    <source>
        <dbReference type="Proteomes" id="UP000481872"/>
    </source>
</evidence>
<dbReference type="GO" id="GO:0022857">
    <property type="term" value="F:transmembrane transporter activity"/>
    <property type="evidence" value="ECO:0007669"/>
    <property type="project" value="InterPro"/>
</dbReference>
<protein>
    <submittedName>
        <fullName evidence="2">ECF transporter S component</fullName>
    </submittedName>
</protein>
<dbReference type="AlphaFoldDB" id="A0A6M0H300"/>
<name>A0A6M0H300_9CLOT</name>
<dbReference type="Proteomes" id="UP000481872">
    <property type="component" value="Unassembled WGS sequence"/>
</dbReference>
<dbReference type="EMBL" id="JAAGPU010000016">
    <property type="protein sequence ID" value="NEU05116.1"/>
    <property type="molecule type" value="Genomic_DNA"/>
</dbReference>
<evidence type="ECO:0000256" key="1">
    <source>
        <dbReference type="SAM" id="Phobius"/>
    </source>
</evidence>